<feature type="transmembrane region" description="Helical" evidence="1">
    <location>
        <begin position="131"/>
        <end position="151"/>
    </location>
</feature>
<keyword evidence="3" id="KW-1185">Reference proteome</keyword>
<keyword evidence="1" id="KW-0472">Membrane</keyword>
<organism evidence="2 3">
    <name type="scientific">Shimia abyssi</name>
    <dbReference type="NCBI Taxonomy" id="1662395"/>
    <lineage>
        <taxon>Bacteria</taxon>
        <taxon>Pseudomonadati</taxon>
        <taxon>Pseudomonadota</taxon>
        <taxon>Alphaproteobacteria</taxon>
        <taxon>Rhodobacterales</taxon>
        <taxon>Roseobacteraceae</taxon>
    </lineage>
</organism>
<evidence type="ECO:0000313" key="2">
    <source>
        <dbReference type="EMBL" id="PSL19100.1"/>
    </source>
</evidence>
<reference evidence="2 3" key="1">
    <citation type="submission" date="2018-03" db="EMBL/GenBank/DDBJ databases">
        <title>Genomic Encyclopedia of Archaeal and Bacterial Type Strains, Phase II (KMG-II): from individual species to whole genera.</title>
        <authorList>
            <person name="Goeker M."/>
        </authorList>
    </citation>
    <scope>NUCLEOTIDE SEQUENCE [LARGE SCALE GENOMIC DNA]</scope>
    <source>
        <strain evidence="2 3">DSM 100673</strain>
    </source>
</reference>
<dbReference type="AlphaFoldDB" id="A0A2P8FBL8"/>
<gene>
    <name evidence="2" type="ORF">CLV88_10743</name>
</gene>
<feature type="transmembrane region" description="Helical" evidence="1">
    <location>
        <begin position="157"/>
        <end position="182"/>
    </location>
</feature>
<sequence>MLWISRTGASVLRGCKLRPHRNFPTRRHGRLPVRYTGHNHTQLCMVLMGSHRPPAAPMQSWGSVYQNSSFVSFPLKLLMFPDIAGVVLALNVTVKNMILVPFCLILMGLVRDQPGLSPLQLICHIIRRPMVIGLLLGLAVSILHIPIPASASRMLQMLAASASALVLFVIVGHSSVCLCAAIGGRGTDRCVQTAPRAHAGRCHRTTLHVNLRLIPIAKMHVVLIPSTATPMFSIYPVLAQEQGLPRAASIAIPMATSAALFTLST</sequence>
<keyword evidence="1" id="KW-1133">Transmembrane helix</keyword>
<feature type="transmembrane region" description="Helical" evidence="1">
    <location>
        <begin position="83"/>
        <end position="110"/>
    </location>
</feature>
<dbReference type="Proteomes" id="UP000240418">
    <property type="component" value="Unassembled WGS sequence"/>
</dbReference>
<proteinExistence type="predicted"/>
<evidence type="ECO:0000256" key="1">
    <source>
        <dbReference type="SAM" id="Phobius"/>
    </source>
</evidence>
<evidence type="ECO:0000313" key="3">
    <source>
        <dbReference type="Proteomes" id="UP000240418"/>
    </source>
</evidence>
<comment type="caution">
    <text evidence="2">The sequence shown here is derived from an EMBL/GenBank/DDBJ whole genome shotgun (WGS) entry which is preliminary data.</text>
</comment>
<dbReference type="EMBL" id="PYGJ01000007">
    <property type="protein sequence ID" value="PSL19100.1"/>
    <property type="molecule type" value="Genomic_DNA"/>
</dbReference>
<evidence type="ECO:0008006" key="4">
    <source>
        <dbReference type="Google" id="ProtNLM"/>
    </source>
</evidence>
<keyword evidence="1" id="KW-0812">Transmembrane</keyword>
<accession>A0A2P8FBL8</accession>
<protein>
    <recommendedName>
        <fullName evidence="4">Permease</fullName>
    </recommendedName>
</protein>
<name>A0A2P8FBL8_9RHOB</name>